<dbReference type="Gene3D" id="3.40.50.1820">
    <property type="entry name" value="alpha/beta hydrolase"/>
    <property type="match status" value="1"/>
</dbReference>
<proteinExistence type="predicted"/>
<feature type="chain" id="PRO_5040210551" description="Cutinase" evidence="4">
    <location>
        <begin position="22"/>
        <end position="280"/>
    </location>
</feature>
<evidence type="ECO:0000256" key="3">
    <source>
        <dbReference type="SAM" id="Phobius"/>
    </source>
</evidence>
<dbReference type="PANTHER" id="PTHR33630">
    <property type="entry name" value="CUTINASE RV1984C-RELATED-RELATED"/>
    <property type="match status" value="1"/>
</dbReference>
<protein>
    <recommendedName>
        <fullName evidence="7">Cutinase</fullName>
    </recommendedName>
</protein>
<dbReference type="Proteomes" id="UP000722485">
    <property type="component" value="Unassembled WGS sequence"/>
</dbReference>
<dbReference type="OrthoDB" id="2586582at2759"/>
<gene>
    <name evidence="5" type="ORF">G7Z17_g8041</name>
</gene>
<keyword evidence="1" id="KW-0378">Hydrolase</keyword>
<evidence type="ECO:0000256" key="4">
    <source>
        <dbReference type="SAM" id="SignalP"/>
    </source>
</evidence>
<keyword evidence="2" id="KW-1015">Disulfide bond</keyword>
<dbReference type="Pfam" id="PF01083">
    <property type="entry name" value="Cutinase"/>
    <property type="match status" value="1"/>
</dbReference>
<evidence type="ECO:0000313" key="6">
    <source>
        <dbReference type="Proteomes" id="UP000722485"/>
    </source>
</evidence>
<organism evidence="5 6">
    <name type="scientific">Cylindrodendrum hubeiense</name>
    <dbReference type="NCBI Taxonomy" id="595255"/>
    <lineage>
        <taxon>Eukaryota</taxon>
        <taxon>Fungi</taxon>
        <taxon>Dikarya</taxon>
        <taxon>Ascomycota</taxon>
        <taxon>Pezizomycotina</taxon>
        <taxon>Sordariomycetes</taxon>
        <taxon>Hypocreomycetidae</taxon>
        <taxon>Hypocreales</taxon>
        <taxon>Nectriaceae</taxon>
        <taxon>Cylindrodendrum</taxon>
    </lineage>
</organism>
<accession>A0A9P5H7V2</accession>
<dbReference type="EMBL" id="JAANBB010000192">
    <property type="protein sequence ID" value="KAF7546984.1"/>
    <property type="molecule type" value="Genomic_DNA"/>
</dbReference>
<keyword evidence="3" id="KW-0812">Transmembrane</keyword>
<dbReference type="InterPro" id="IPR000675">
    <property type="entry name" value="Cutinase/axe"/>
</dbReference>
<feature type="signal peptide" evidence="4">
    <location>
        <begin position="1"/>
        <end position="21"/>
    </location>
</feature>
<keyword evidence="3" id="KW-0472">Membrane</keyword>
<name>A0A9P5H7V2_9HYPO</name>
<sequence>MRPSALPTAMLLVGTLAKSSSITCADGLYMVVARGTGEKDGSGVTGSLAEDIADRIENSIVEPLDYPAAFSDPNYMRSERDGVETMQNLITSYHKACPDGKIAVFGYSQGGQVASDAFCGSGGIIGFSQRAALPISLVEDSVVAIIVFGDPSHVAEAPYNRGTSQKNGVFPRQNITLCEDNYTGIMRSYCDTGDTFCDLGDDGEVHRLYISNYGDDIANFVVDKYDDMMRKTTATASGTASASASASATDDSDNAAAGLAPGLALATIAPFALTILGLLL</sequence>
<dbReference type="SMART" id="SM01110">
    <property type="entry name" value="Cutinase"/>
    <property type="match status" value="1"/>
</dbReference>
<comment type="caution">
    <text evidence="5">The sequence shown here is derived from an EMBL/GenBank/DDBJ whole genome shotgun (WGS) entry which is preliminary data.</text>
</comment>
<feature type="transmembrane region" description="Helical" evidence="3">
    <location>
        <begin position="259"/>
        <end position="279"/>
    </location>
</feature>
<dbReference type="SUPFAM" id="SSF53474">
    <property type="entry name" value="alpha/beta-Hydrolases"/>
    <property type="match status" value="1"/>
</dbReference>
<dbReference type="GO" id="GO:0052689">
    <property type="term" value="F:carboxylic ester hydrolase activity"/>
    <property type="evidence" value="ECO:0007669"/>
    <property type="project" value="UniProtKB-ARBA"/>
</dbReference>
<evidence type="ECO:0000256" key="2">
    <source>
        <dbReference type="ARBA" id="ARBA00023157"/>
    </source>
</evidence>
<evidence type="ECO:0000256" key="1">
    <source>
        <dbReference type="ARBA" id="ARBA00022801"/>
    </source>
</evidence>
<dbReference type="InterPro" id="IPR029058">
    <property type="entry name" value="AB_hydrolase_fold"/>
</dbReference>
<evidence type="ECO:0008006" key="7">
    <source>
        <dbReference type="Google" id="ProtNLM"/>
    </source>
</evidence>
<evidence type="ECO:0000313" key="5">
    <source>
        <dbReference type="EMBL" id="KAF7546984.1"/>
    </source>
</evidence>
<keyword evidence="6" id="KW-1185">Reference proteome</keyword>
<reference evidence="5" key="1">
    <citation type="submission" date="2020-03" db="EMBL/GenBank/DDBJ databases">
        <title>Draft Genome Sequence of Cylindrodendrum hubeiense.</title>
        <authorList>
            <person name="Buettner E."/>
            <person name="Kellner H."/>
        </authorList>
    </citation>
    <scope>NUCLEOTIDE SEQUENCE</scope>
    <source>
        <strain evidence="5">IHI 201604</strain>
    </source>
</reference>
<dbReference type="AlphaFoldDB" id="A0A9P5H7V2"/>
<keyword evidence="4" id="KW-0732">Signal</keyword>
<keyword evidence="3" id="KW-1133">Transmembrane helix</keyword>
<dbReference type="PANTHER" id="PTHR33630:SF9">
    <property type="entry name" value="CUTINASE 4"/>
    <property type="match status" value="1"/>
</dbReference>